<dbReference type="PROSITE" id="PS51371">
    <property type="entry name" value="CBS"/>
    <property type="match status" value="1"/>
</dbReference>
<dbReference type="PANTHER" id="PTHR43117:SF4">
    <property type="entry name" value="OSMOPROTECTANT IMPORT ATP-BINDING PROTEIN OSMV"/>
    <property type="match status" value="1"/>
</dbReference>
<dbReference type="OrthoDB" id="9802264at2"/>
<dbReference type="InterPro" id="IPR046342">
    <property type="entry name" value="CBS_dom_sf"/>
</dbReference>
<evidence type="ECO:0000256" key="6">
    <source>
        <dbReference type="ARBA" id="ARBA00022970"/>
    </source>
</evidence>
<proteinExistence type="inferred from homology"/>
<evidence type="ECO:0000256" key="1">
    <source>
        <dbReference type="ARBA" id="ARBA00005417"/>
    </source>
</evidence>
<keyword evidence="3" id="KW-0677">Repeat</keyword>
<dbReference type="EMBL" id="PGVD01000037">
    <property type="protein sequence ID" value="PLR95620.1"/>
    <property type="molecule type" value="Genomic_DNA"/>
</dbReference>
<dbReference type="InterPro" id="IPR000644">
    <property type="entry name" value="CBS_dom"/>
</dbReference>
<dbReference type="SUPFAM" id="SSF54631">
    <property type="entry name" value="CBS-domain pair"/>
    <property type="match status" value="1"/>
</dbReference>
<evidence type="ECO:0000256" key="4">
    <source>
        <dbReference type="ARBA" id="ARBA00022741"/>
    </source>
</evidence>
<dbReference type="Gene3D" id="3.40.50.300">
    <property type="entry name" value="P-loop containing nucleotide triphosphate hydrolases"/>
    <property type="match status" value="1"/>
</dbReference>
<dbReference type="InterPro" id="IPR003593">
    <property type="entry name" value="AAA+_ATPase"/>
</dbReference>
<dbReference type="RefSeq" id="WP_101577536.1">
    <property type="nucleotide sequence ID" value="NZ_PGVA01000026.1"/>
</dbReference>
<reference evidence="12 14" key="1">
    <citation type="submission" date="2017-11" db="EMBL/GenBank/DDBJ databases">
        <title>Comparitive Functional Genomics of Dry Heat Resistant strains isolated from the Viking Spacecraft.</title>
        <authorList>
            <person name="Seuylemezian A."/>
            <person name="Cooper K."/>
            <person name="Vaishampayan P."/>
        </authorList>
    </citation>
    <scope>NUCLEOTIDE SEQUENCE [LARGE SCALE GENOMIC DNA]</scope>
    <source>
        <strain evidence="12 14">M4.6</strain>
    </source>
</reference>
<keyword evidence="9" id="KW-1003">Cell membrane</keyword>
<dbReference type="Proteomes" id="UP000235114">
    <property type="component" value="Unassembled WGS sequence"/>
</dbReference>
<accession>A0A2N5GLI2</accession>
<dbReference type="InterPro" id="IPR005892">
    <property type="entry name" value="Gly-betaine_transp_ATP-bd"/>
</dbReference>
<evidence type="ECO:0000256" key="9">
    <source>
        <dbReference type="RuleBase" id="RU369116"/>
    </source>
</evidence>
<dbReference type="PROSITE" id="PS50893">
    <property type="entry name" value="ABC_TRANSPORTER_2"/>
    <property type="match status" value="1"/>
</dbReference>
<dbReference type="PROSITE" id="PS00211">
    <property type="entry name" value="ABC_TRANSPORTER_1"/>
    <property type="match status" value="1"/>
</dbReference>
<dbReference type="GO" id="GO:0031460">
    <property type="term" value="P:glycine betaine transport"/>
    <property type="evidence" value="ECO:0007669"/>
    <property type="project" value="InterPro"/>
</dbReference>
<dbReference type="SMART" id="SM00382">
    <property type="entry name" value="AAA"/>
    <property type="match status" value="1"/>
</dbReference>
<comment type="subunit">
    <text evidence="9">The complex is probably composed of two ATP-binding proteins, two transmembrane proteins and a solute-binding protein.</text>
</comment>
<organism evidence="12 14">
    <name type="scientific">Bacillus canaveralius</name>
    <dbReference type="NCBI Taxonomy" id="1403243"/>
    <lineage>
        <taxon>Bacteria</taxon>
        <taxon>Bacillati</taxon>
        <taxon>Bacillota</taxon>
        <taxon>Bacilli</taxon>
        <taxon>Bacillales</taxon>
        <taxon>Bacillaceae</taxon>
        <taxon>Bacillus</taxon>
    </lineage>
</organism>
<dbReference type="InterPro" id="IPR017871">
    <property type="entry name" value="ABC_transporter-like_CS"/>
</dbReference>
<dbReference type="CDD" id="cd03295">
    <property type="entry name" value="ABC_OpuCA_Osmoprotection"/>
    <property type="match status" value="1"/>
</dbReference>
<dbReference type="NCBIfam" id="TIGR01186">
    <property type="entry name" value="proV"/>
    <property type="match status" value="1"/>
</dbReference>
<feature type="domain" description="CBS" evidence="11">
    <location>
        <begin position="278"/>
        <end position="338"/>
    </location>
</feature>
<dbReference type="GO" id="GO:0016887">
    <property type="term" value="F:ATP hydrolysis activity"/>
    <property type="evidence" value="ECO:0007669"/>
    <property type="project" value="UniProtKB-UniRule"/>
</dbReference>
<dbReference type="EC" id="7.6.2.9" evidence="9"/>
<dbReference type="InterPro" id="IPR027417">
    <property type="entry name" value="P-loop_NTPase"/>
</dbReference>
<dbReference type="SMART" id="SM00116">
    <property type="entry name" value="CBS"/>
    <property type="match status" value="1"/>
</dbReference>
<reference evidence="13 15" key="2">
    <citation type="submission" date="2017-12" db="EMBL/GenBank/DDBJ databases">
        <title>Comparative Functional Genomics of Dry Heat Resistant strains isolated from the Viking Spacecraft.</title>
        <authorList>
            <person name="Seuylemezian A."/>
            <person name="Cooper K."/>
            <person name="Vaishampayan P."/>
        </authorList>
    </citation>
    <scope>NUCLEOTIDE SEQUENCE [LARGE SCALE GENOMIC DNA]</scope>
    <source>
        <strain evidence="13 15">ATCC 29669</strain>
    </source>
</reference>
<keyword evidence="15" id="KW-1185">Reference proteome</keyword>
<evidence type="ECO:0000259" key="11">
    <source>
        <dbReference type="PROSITE" id="PS51371"/>
    </source>
</evidence>
<dbReference type="Proteomes" id="UP000234951">
    <property type="component" value="Unassembled WGS sequence"/>
</dbReference>
<dbReference type="AlphaFoldDB" id="A0A2N5GLI2"/>
<keyword evidence="7 8" id="KW-0129">CBS domain</keyword>
<gene>
    <name evidence="12" type="ORF">CU635_11600</name>
    <name evidence="13" type="ORF">CVD25_13935</name>
</gene>
<sequence length="349" mass="39281">MIRFNRVSKVYPDGFEAVKGIDLHIEKGELVVLIGPSGCGKTTTLKMINKLIAPTSGTIYIDGEDIAEVDGVELRRRIGYVIQQIGLMPHMTIADNISLIPRLKGWKKADYEKRVEELLEMVGLDPGQYKSKYPLELSGGQQQRVGVIRALAAEPPIVLMDEPFSALDPISREQLQDELKSLQQRIHKTIVFVTHDIDEALKIADRIAVMKDGEIIQIAAPDELLSNPENDFVRDFLGEERLTEKTALTAKDVMVKAAQGEQGITVQPTEVLEAMSALTEEEDYPIVQEQDDLKDIVRLLIEKNLNSLGVVDEQHKMVGIITKDHLLSVLAEVRMEDVHRWKKTYFQHL</sequence>
<dbReference type="GO" id="GO:0005524">
    <property type="term" value="F:ATP binding"/>
    <property type="evidence" value="ECO:0007669"/>
    <property type="project" value="UniProtKB-UniRule"/>
</dbReference>
<keyword evidence="9" id="KW-0997">Cell inner membrane</keyword>
<evidence type="ECO:0000313" key="14">
    <source>
        <dbReference type="Proteomes" id="UP000234951"/>
    </source>
</evidence>
<dbReference type="Pfam" id="PF00571">
    <property type="entry name" value="CBS"/>
    <property type="match status" value="1"/>
</dbReference>
<name>A0A2N5GLI2_9BACI</name>
<dbReference type="Gene3D" id="3.10.580.10">
    <property type="entry name" value="CBS-domain"/>
    <property type="match status" value="1"/>
</dbReference>
<dbReference type="GO" id="GO:0005886">
    <property type="term" value="C:plasma membrane"/>
    <property type="evidence" value="ECO:0007669"/>
    <property type="project" value="UniProtKB-SubCell"/>
</dbReference>
<evidence type="ECO:0000259" key="10">
    <source>
        <dbReference type="PROSITE" id="PS50893"/>
    </source>
</evidence>
<dbReference type="GO" id="GO:0015418">
    <property type="term" value="F:ABC-type quaternary ammonium compound transporting activity"/>
    <property type="evidence" value="ECO:0007669"/>
    <property type="project" value="UniProtKB-EC"/>
</dbReference>
<keyword evidence="6" id="KW-0029">Amino-acid transport</keyword>
<evidence type="ECO:0000313" key="13">
    <source>
        <dbReference type="EMBL" id="PLR95620.1"/>
    </source>
</evidence>
<comment type="similarity">
    <text evidence="1 9">Belongs to the ABC transporter superfamily.</text>
</comment>
<dbReference type="PANTHER" id="PTHR43117">
    <property type="entry name" value="OSMOPROTECTANT IMPORT ATP-BINDING PROTEIN OSMV"/>
    <property type="match status" value="1"/>
</dbReference>
<dbReference type="GO" id="GO:0006970">
    <property type="term" value="P:response to osmotic stress"/>
    <property type="evidence" value="ECO:0007669"/>
    <property type="project" value="UniProtKB-ARBA"/>
</dbReference>
<evidence type="ECO:0000313" key="15">
    <source>
        <dbReference type="Proteomes" id="UP000235114"/>
    </source>
</evidence>
<comment type="catalytic activity">
    <reaction evidence="9">
        <text>a quaternary ammonium(out) + ATP + H2O = a quaternary ammonium(in) + ADP + phosphate + H(+)</text>
        <dbReference type="Rhea" id="RHEA:11036"/>
        <dbReference type="ChEBI" id="CHEBI:15377"/>
        <dbReference type="ChEBI" id="CHEBI:15378"/>
        <dbReference type="ChEBI" id="CHEBI:30616"/>
        <dbReference type="ChEBI" id="CHEBI:35267"/>
        <dbReference type="ChEBI" id="CHEBI:43474"/>
        <dbReference type="ChEBI" id="CHEBI:456216"/>
    </reaction>
</comment>
<dbReference type="InterPro" id="IPR003439">
    <property type="entry name" value="ABC_transporter-like_ATP-bd"/>
</dbReference>
<comment type="subcellular location">
    <subcellularLocation>
        <location evidence="9">Cell inner membrane</location>
        <topology evidence="9">Peripheral membrane protein</topology>
    </subcellularLocation>
</comment>
<evidence type="ECO:0000256" key="7">
    <source>
        <dbReference type="ARBA" id="ARBA00023122"/>
    </source>
</evidence>
<keyword evidence="5 9" id="KW-0067">ATP-binding</keyword>
<dbReference type="Pfam" id="PF00005">
    <property type="entry name" value="ABC_tran"/>
    <property type="match status" value="1"/>
</dbReference>
<comment type="caution">
    <text evidence="12">The sequence shown here is derived from an EMBL/GenBank/DDBJ whole genome shotgun (WGS) entry which is preliminary data.</text>
</comment>
<protein>
    <recommendedName>
        <fullName evidence="9">Quaternary amine transport ATP-binding protein</fullName>
        <ecNumber evidence="9">7.6.2.9</ecNumber>
    </recommendedName>
</protein>
<evidence type="ECO:0000256" key="5">
    <source>
        <dbReference type="ARBA" id="ARBA00022840"/>
    </source>
</evidence>
<evidence type="ECO:0000256" key="2">
    <source>
        <dbReference type="ARBA" id="ARBA00022448"/>
    </source>
</evidence>
<keyword evidence="4 9" id="KW-0547">Nucleotide-binding</keyword>
<evidence type="ECO:0000313" key="12">
    <source>
        <dbReference type="EMBL" id="PLR82449.1"/>
    </source>
</evidence>
<keyword evidence="2 9" id="KW-0813">Transport</keyword>
<keyword evidence="9" id="KW-0472">Membrane</keyword>
<feature type="domain" description="ABC transporter" evidence="10">
    <location>
        <begin position="2"/>
        <end position="237"/>
    </location>
</feature>
<dbReference type="EMBL" id="PGVA01000026">
    <property type="protein sequence ID" value="PLR82449.1"/>
    <property type="molecule type" value="Genomic_DNA"/>
</dbReference>
<evidence type="ECO:0000256" key="8">
    <source>
        <dbReference type="PROSITE-ProRule" id="PRU00703"/>
    </source>
</evidence>
<dbReference type="FunFam" id="3.40.50.300:FF:000201">
    <property type="entry name" value="Glycine betaine/L-proline ABC transporter ATP-binding protein"/>
    <property type="match status" value="1"/>
</dbReference>
<dbReference type="SUPFAM" id="SSF52540">
    <property type="entry name" value="P-loop containing nucleoside triphosphate hydrolases"/>
    <property type="match status" value="1"/>
</dbReference>
<dbReference type="GO" id="GO:0006865">
    <property type="term" value="P:amino acid transport"/>
    <property type="evidence" value="ECO:0007669"/>
    <property type="project" value="UniProtKB-UniRule"/>
</dbReference>
<evidence type="ECO:0000256" key="3">
    <source>
        <dbReference type="ARBA" id="ARBA00022737"/>
    </source>
</evidence>